<dbReference type="CDD" id="cd03062">
    <property type="entry name" value="TRX_Fd_Sucrase"/>
    <property type="match status" value="1"/>
</dbReference>
<protein>
    <submittedName>
        <fullName evidence="1">Sll1203 protein</fullName>
    </submittedName>
</protein>
<dbReference type="SUPFAM" id="SSF52833">
    <property type="entry name" value="Thioredoxin-like"/>
    <property type="match status" value="1"/>
</dbReference>
<dbReference type="eggNOG" id="COG4759">
    <property type="taxonomic scope" value="Bacteria"/>
</dbReference>
<proteinExistence type="predicted"/>
<reference evidence="1 2" key="2">
    <citation type="journal article" date="1996" name="DNA Res.">
        <title>Sequence analysis of the genome of the unicellular cyanobacterium Synechocystis sp. strain PCC6803. II. Sequence determination of the entire genome and assignment of potential protein-coding regions.</title>
        <authorList>
            <person name="Kaneko T."/>
            <person name="Sato S."/>
            <person name="Kotani H."/>
            <person name="Tanaka A."/>
            <person name="Asamizu E."/>
            <person name="Nakamura Y."/>
            <person name="Miyajima N."/>
            <person name="Hirosawa M."/>
            <person name="Sugiura M."/>
            <person name="Sasamoto S."/>
            <person name="Kimura T."/>
            <person name="Hosouchi T."/>
            <person name="Matsuno A."/>
            <person name="Muraki A."/>
            <person name="Nakazaki N."/>
            <person name="Naruo K."/>
            <person name="Okumura S."/>
            <person name="Shimpo S."/>
            <person name="Takeuchi C."/>
            <person name="Wada T."/>
            <person name="Watanabe A."/>
            <person name="Yamada M."/>
            <person name="Yasuda M."/>
            <person name="Tabata S."/>
        </authorList>
    </citation>
    <scope>NUCLEOTIDE SEQUENCE [LARGE SCALE GENOMIC DNA]</scope>
    <source>
        <strain evidence="2">ATCC 27184 / PCC 6803 / Kazusa</strain>
    </source>
</reference>
<dbReference type="PIRSF" id="PIRSF035042">
    <property type="entry name" value="UCP035042_thirdx"/>
    <property type="match status" value="1"/>
</dbReference>
<accession>P72597</accession>
<dbReference type="InterPro" id="IPR036249">
    <property type="entry name" value="Thioredoxin-like_sf"/>
</dbReference>
<dbReference type="STRING" id="1148.gene:10497452"/>
<dbReference type="PANTHER" id="PTHR31902">
    <property type="entry name" value="ACTIN PATCHES DISTAL PROTEIN 1"/>
    <property type="match status" value="1"/>
</dbReference>
<dbReference type="Pfam" id="PF06999">
    <property type="entry name" value="Suc_Fer-like"/>
    <property type="match status" value="1"/>
</dbReference>
<dbReference type="PIR" id="S74445">
    <property type="entry name" value="S74445"/>
</dbReference>
<dbReference type="KEGG" id="syn:sll1203"/>
<keyword evidence="2" id="KW-1185">Reference proteome</keyword>
<gene>
    <name evidence="1" type="ordered locus">sll1203</name>
</gene>
<dbReference type="EnsemblBacteria" id="BAA16597">
    <property type="protein sequence ID" value="BAA16597"/>
    <property type="gene ID" value="BAA16597"/>
</dbReference>
<evidence type="ECO:0000313" key="1">
    <source>
        <dbReference type="EMBL" id="BAA16597.1"/>
    </source>
</evidence>
<dbReference type="Proteomes" id="UP000001425">
    <property type="component" value="Chromosome"/>
</dbReference>
<name>P72597_SYNY3</name>
<evidence type="ECO:0000313" key="2">
    <source>
        <dbReference type="Proteomes" id="UP000001425"/>
    </source>
</evidence>
<sequence>MINCQFCSVISKSNGEDPIGTANSSDRWLIMELPQPWTEERFHHDPILKPIHDLFHQLSDQGVKVSPMAIASDHEYSQSGFSRIIHYQKFNLLFSSFIKEEYLVPDDQRWDLIKNLCYQSPELENFRNYKLSDVVDRDMMVCTHGNIDVACSRFGYPIYKQLRQKYASKNLRIWRCSHFGGHQFAPTLIDFPNGQVWGHLESEVLDNLVRQEGQVKQLYKFYRGWVGVTKFAQIVEREIWTQRGWQWLNYQKSAQILNMDDNQHDPNWVEVQFDFISPDKVKGAYFARVEVNGSVMTARNSGDELISVKQYSVSYLKEIDK</sequence>
<dbReference type="PANTHER" id="PTHR31902:SF22">
    <property type="entry name" value="SLL1203 PROTEIN"/>
    <property type="match status" value="1"/>
</dbReference>
<dbReference type="InterPro" id="IPR010350">
    <property type="entry name" value="Aim32/Apd1-like_bac"/>
</dbReference>
<dbReference type="EMBL" id="BA000022">
    <property type="protein sequence ID" value="BAA16597.1"/>
    <property type="molecule type" value="Genomic_DNA"/>
</dbReference>
<organism evidence="1 2">
    <name type="scientific">Synechocystis sp. (strain ATCC 27184 / PCC 6803 / Kazusa)</name>
    <dbReference type="NCBI Taxonomy" id="1111708"/>
    <lineage>
        <taxon>Bacteria</taxon>
        <taxon>Bacillati</taxon>
        <taxon>Cyanobacteriota</taxon>
        <taxon>Cyanophyceae</taxon>
        <taxon>Synechococcales</taxon>
        <taxon>Merismopediaceae</taxon>
        <taxon>Synechocystis</taxon>
    </lineage>
</organism>
<dbReference type="AlphaFoldDB" id="P72597"/>
<dbReference type="InterPro" id="IPR009737">
    <property type="entry name" value="Aim32/Apd1-like"/>
</dbReference>
<dbReference type="PaxDb" id="1148-1651669"/>
<dbReference type="PhylomeDB" id="P72597"/>
<dbReference type="Gene3D" id="3.40.30.10">
    <property type="entry name" value="Glutaredoxin"/>
    <property type="match status" value="1"/>
</dbReference>
<dbReference type="InParanoid" id="P72597"/>
<reference evidence="1 2" key="1">
    <citation type="journal article" date="1995" name="DNA Res.">
        <title>Sequence analysis of the genome of the unicellular cyanobacterium Synechocystis sp. strain PCC6803. I. Sequence features in the 1 Mb region from map positions 64% to 92% of the genome.</title>
        <authorList>
            <person name="Kaneko T."/>
            <person name="Tanaka A."/>
            <person name="Sato S."/>
            <person name="Kotani H."/>
            <person name="Sazuka T."/>
            <person name="Miyajima N."/>
            <person name="Sugiura M."/>
            <person name="Tabata S."/>
        </authorList>
    </citation>
    <scope>NUCLEOTIDE SEQUENCE [LARGE SCALE GENOMIC DNA]</scope>
    <source>
        <strain evidence="2">ATCC 27184 / PCC 6803 / Kazusa</strain>
    </source>
</reference>